<proteinExistence type="predicted"/>
<keyword evidence="2" id="KW-1185">Reference proteome</keyword>
<accession>A0A1I3ZLX4</accession>
<protein>
    <submittedName>
        <fullName evidence="1">Uncharacterized protein</fullName>
    </submittedName>
</protein>
<sequence length="53" mass="5835">MLPHELGTEALRQSMVESLMRVIGLPDDEDTAREADDVLQSLDARLRAEPTAA</sequence>
<dbReference type="Proteomes" id="UP000198928">
    <property type="component" value="Unassembled WGS sequence"/>
</dbReference>
<evidence type="ECO:0000313" key="2">
    <source>
        <dbReference type="Proteomes" id="UP000198928"/>
    </source>
</evidence>
<dbReference type="EMBL" id="FOSG01000006">
    <property type="protein sequence ID" value="SFK44539.1"/>
    <property type="molecule type" value="Genomic_DNA"/>
</dbReference>
<reference evidence="2" key="1">
    <citation type="submission" date="2016-10" db="EMBL/GenBank/DDBJ databases">
        <authorList>
            <person name="Varghese N."/>
            <person name="Submissions S."/>
        </authorList>
    </citation>
    <scope>NUCLEOTIDE SEQUENCE [LARGE SCALE GENOMIC DNA]</scope>
    <source>
        <strain evidence="2">PL19</strain>
    </source>
</reference>
<dbReference type="AlphaFoldDB" id="A0A1I3ZLX4"/>
<organism evidence="1 2">
    <name type="scientific">Streptomyces pini</name>
    <dbReference type="NCBI Taxonomy" id="1520580"/>
    <lineage>
        <taxon>Bacteria</taxon>
        <taxon>Bacillati</taxon>
        <taxon>Actinomycetota</taxon>
        <taxon>Actinomycetes</taxon>
        <taxon>Kitasatosporales</taxon>
        <taxon>Streptomycetaceae</taxon>
        <taxon>Streptomyces</taxon>
    </lineage>
</organism>
<name>A0A1I3ZLX4_9ACTN</name>
<gene>
    <name evidence="1" type="ORF">SAMN05192584_10662</name>
</gene>
<evidence type="ECO:0000313" key="1">
    <source>
        <dbReference type="EMBL" id="SFK44539.1"/>
    </source>
</evidence>